<name>A0A9Q0NAU3_9DIPT</name>
<feature type="region of interest" description="Disordered" evidence="1">
    <location>
        <begin position="100"/>
        <end position="126"/>
    </location>
</feature>
<keyword evidence="3" id="KW-1185">Reference proteome</keyword>
<organism evidence="2 3">
    <name type="scientific">Pseudolycoriella hygida</name>
    <dbReference type="NCBI Taxonomy" id="35572"/>
    <lineage>
        <taxon>Eukaryota</taxon>
        <taxon>Metazoa</taxon>
        <taxon>Ecdysozoa</taxon>
        <taxon>Arthropoda</taxon>
        <taxon>Hexapoda</taxon>
        <taxon>Insecta</taxon>
        <taxon>Pterygota</taxon>
        <taxon>Neoptera</taxon>
        <taxon>Endopterygota</taxon>
        <taxon>Diptera</taxon>
        <taxon>Nematocera</taxon>
        <taxon>Sciaroidea</taxon>
        <taxon>Sciaridae</taxon>
        <taxon>Pseudolycoriella</taxon>
    </lineage>
</organism>
<proteinExistence type="predicted"/>
<dbReference type="EMBL" id="WJQU01000001">
    <property type="protein sequence ID" value="KAJ6646527.1"/>
    <property type="molecule type" value="Genomic_DNA"/>
</dbReference>
<evidence type="ECO:0000256" key="1">
    <source>
        <dbReference type="SAM" id="MobiDB-lite"/>
    </source>
</evidence>
<comment type="caution">
    <text evidence="2">The sequence shown here is derived from an EMBL/GenBank/DDBJ whole genome shotgun (WGS) entry which is preliminary data.</text>
</comment>
<gene>
    <name evidence="2" type="ORF">Bhyg_01740</name>
</gene>
<reference evidence="2" key="1">
    <citation type="submission" date="2022-07" db="EMBL/GenBank/DDBJ databases">
        <authorList>
            <person name="Trinca V."/>
            <person name="Uliana J.V.C."/>
            <person name="Torres T.T."/>
            <person name="Ward R.J."/>
            <person name="Monesi N."/>
        </authorList>
    </citation>
    <scope>NUCLEOTIDE SEQUENCE</scope>
    <source>
        <strain evidence="2">HSMRA1968</strain>
        <tissue evidence="2">Whole embryos</tissue>
    </source>
</reference>
<evidence type="ECO:0000313" key="2">
    <source>
        <dbReference type="EMBL" id="KAJ6646527.1"/>
    </source>
</evidence>
<feature type="non-terminal residue" evidence="2">
    <location>
        <position position="126"/>
    </location>
</feature>
<dbReference type="Proteomes" id="UP001151699">
    <property type="component" value="Chromosome A"/>
</dbReference>
<evidence type="ECO:0000313" key="3">
    <source>
        <dbReference type="Proteomes" id="UP001151699"/>
    </source>
</evidence>
<accession>A0A9Q0NAU3</accession>
<protein>
    <submittedName>
        <fullName evidence="2">Uncharacterized protein</fullName>
    </submittedName>
</protein>
<feature type="non-terminal residue" evidence="2">
    <location>
        <position position="1"/>
    </location>
</feature>
<dbReference type="AlphaFoldDB" id="A0A9Q0NAU3"/>
<sequence>DDDVLENHLQLEIPITIKNVLSFNSYDTIISLNEFNDNSIAEIEDCMRNVFEKDMLHEGETIADYLGKFTKVQKKFILLSGERKFIEIMATTCKRLYALQPRQDPTTPEAPPHTDENEIASDTMSD</sequence>